<dbReference type="AlphaFoldDB" id="A0A2U3NP97"/>
<evidence type="ECO:0000256" key="2">
    <source>
        <dbReference type="SAM" id="SignalP"/>
    </source>
</evidence>
<feature type="region of interest" description="Disordered" evidence="1">
    <location>
        <begin position="153"/>
        <end position="187"/>
    </location>
</feature>
<keyword evidence="2" id="KW-0732">Signal</keyword>
<evidence type="ECO:0000313" key="3">
    <source>
        <dbReference type="EMBL" id="SPM33245.1"/>
    </source>
</evidence>
<feature type="chain" id="PRO_5039684269" evidence="2">
    <location>
        <begin position="24"/>
        <end position="187"/>
    </location>
</feature>
<reference evidence="3 4" key="1">
    <citation type="submission" date="2017-01" db="EMBL/GenBank/DDBJ databases">
        <authorList>
            <consortium name="Urmite Genomes"/>
        </authorList>
    </citation>
    <scope>NUCLEOTIDE SEQUENCE [LARGE SCALE GENOMIC DNA]</scope>
    <source>
        <strain evidence="3 4">AB57</strain>
    </source>
</reference>
<evidence type="ECO:0000256" key="1">
    <source>
        <dbReference type="SAM" id="MobiDB-lite"/>
    </source>
</evidence>
<keyword evidence="4" id="KW-1185">Reference proteome</keyword>
<dbReference type="Proteomes" id="UP000240988">
    <property type="component" value="Unassembled WGS sequence"/>
</dbReference>
<dbReference type="STRING" id="1841860.GCA_900157375_01050"/>
<sequence length="187" mass="17117">MAIFDRFNIKVVASAGLFGAAIAMCPDAAATPLKTGGACIQGQAGDIAPLPAAGGVAGAGAGAPAAAGACGAAGTPAMSVIGAAGACGAAPMTDMAGVPMAFPGPVPVVPLAPPIPLVPPVPVVPAGVPVGAPLPIGAPLVAMGGDAPGAPLIDMSGVKDAPMGPAPTGGPIAGQPIQPGPAARPPS</sequence>
<feature type="compositionally biased region" description="Pro residues" evidence="1">
    <location>
        <begin position="178"/>
        <end position="187"/>
    </location>
</feature>
<gene>
    <name evidence="3" type="ORF">MRAB57_1049</name>
</gene>
<dbReference type="EMBL" id="FUFA01000002">
    <property type="protein sequence ID" value="SPM33245.1"/>
    <property type="molecule type" value="Genomic_DNA"/>
</dbReference>
<feature type="signal peptide" evidence="2">
    <location>
        <begin position="1"/>
        <end position="23"/>
    </location>
</feature>
<organism evidence="3 4">
    <name type="scientific">Mycobacterium rhizamassiliense</name>
    <dbReference type="NCBI Taxonomy" id="1841860"/>
    <lineage>
        <taxon>Bacteria</taxon>
        <taxon>Bacillati</taxon>
        <taxon>Actinomycetota</taxon>
        <taxon>Actinomycetes</taxon>
        <taxon>Mycobacteriales</taxon>
        <taxon>Mycobacteriaceae</taxon>
        <taxon>Mycobacterium</taxon>
    </lineage>
</organism>
<evidence type="ECO:0000313" key="4">
    <source>
        <dbReference type="Proteomes" id="UP000240988"/>
    </source>
</evidence>
<name>A0A2U3NP97_9MYCO</name>
<protein>
    <submittedName>
        <fullName evidence="3">Proline, glycine, valine-rich secreted protein</fullName>
    </submittedName>
</protein>
<accession>A0A2U3NP97</accession>
<proteinExistence type="predicted"/>